<comment type="catalytic activity">
    <reaction evidence="4">
        <text>a uridine in RNA = a pseudouridine in RNA</text>
        <dbReference type="Rhea" id="RHEA:48348"/>
        <dbReference type="Rhea" id="RHEA-COMP:12068"/>
        <dbReference type="Rhea" id="RHEA-COMP:12069"/>
        <dbReference type="ChEBI" id="CHEBI:65314"/>
        <dbReference type="ChEBI" id="CHEBI:65315"/>
    </reaction>
</comment>
<accession>A0ABR9E825</accession>
<evidence type="ECO:0000313" key="6">
    <source>
        <dbReference type="EMBL" id="MBE0367152.1"/>
    </source>
</evidence>
<dbReference type="InterPro" id="IPR020103">
    <property type="entry name" value="PsdUridine_synth_cat_dom_sf"/>
</dbReference>
<protein>
    <recommendedName>
        <fullName evidence="4">Pseudouridine synthase</fullName>
        <ecNumber evidence="4">5.4.99.-</ecNumber>
    </recommendedName>
</protein>
<name>A0ABR9E825_9GAMM</name>
<dbReference type="EMBL" id="AQGV01000012">
    <property type="protein sequence ID" value="MBE0367152.1"/>
    <property type="molecule type" value="Genomic_DNA"/>
</dbReference>
<comment type="function">
    <text evidence="4">Responsible for synthesis of pseudouridine from uracil.</text>
</comment>
<evidence type="ECO:0000313" key="7">
    <source>
        <dbReference type="Proteomes" id="UP000615755"/>
    </source>
</evidence>
<dbReference type="InterPro" id="IPR050188">
    <property type="entry name" value="RluA_PseudoU_synthase"/>
</dbReference>
<dbReference type="InterPro" id="IPR006145">
    <property type="entry name" value="PsdUridine_synth_RsuA/RluA"/>
</dbReference>
<dbReference type="Pfam" id="PF00849">
    <property type="entry name" value="PseudoU_synth_2"/>
    <property type="match status" value="1"/>
</dbReference>
<dbReference type="SUPFAM" id="SSF55120">
    <property type="entry name" value="Pseudouridine synthase"/>
    <property type="match status" value="1"/>
</dbReference>
<gene>
    <name evidence="6" type="primary">rluA</name>
    <name evidence="6" type="ORF">PAUR_a0463</name>
</gene>
<proteinExistence type="inferred from homology"/>
<keyword evidence="7" id="KW-1185">Reference proteome</keyword>
<sequence length="217" mass="24445">MLLNYAPPLEPYLEILYQDDHMLVINKPSGLLTVPGKDPKHADCAITRVNTVFPTARIVHRLDMATSGVLCLAMSKEAHRFLSIQFQDRLTNKHYIARVHGAMKHATGSVDLPLICDWPNRPKQMVCHDKGKPSLTHYEVLKNEHNVTRVKLIPITGRSHQLRVHMLSLGNVILGDRLYAKGDALAAAERLQLHAEMLQICHPLTEQLMTFEAPAPF</sequence>
<evidence type="ECO:0000256" key="1">
    <source>
        <dbReference type="ARBA" id="ARBA00010876"/>
    </source>
</evidence>
<dbReference type="CDD" id="cd02869">
    <property type="entry name" value="PseudoU_synth_RluA_like"/>
    <property type="match status" value="1"/>
</dbReference>
<evidence type="ECO:0000256" key="3">
    <source>
        <dbReference type="ARBA" id="ARBA00023235"/>
    </source>
</evidence>
<organism evidence="6 7">
    <name type="scientific">Pseudoalteromonas aurantia 208</name>
    <dbReference type="NCBI Taxonomy" id="1314867"/>
    <lineage>
        <taxon>Bacteria</taxon>
        <taxon>Pseudomonadati</taxon>
        <taxon>Pseudomonadota</taxon>
        <taxon>Gammaproteobacteria</taxon>
        <taxon>Alteromonadales</taxon>
        <taxon>Pseudoalteromonadaceae</taxon>
        <taxon>Pseudoalteromonas</taxon>
    </lineage>
</organism>
<reference evidence="6 7" key="1">
    <citation type="submission" date="2015-03" db="EMBL/GenBank/DDBJ databases">
        <title>Genome sequence of Pseudoalteromonas aurantia.</title>
        <authorList>
            <person name="Xie B.-B."/>
            <person name="Rong J.-C."/>
            <person name="Qin Q.-L."/>
            <person name="Zhang Y.-Z."/>
        </authorList>
    </citation>
    <scope>NUCLEOTIDE SEQUENCE [LARGE SCALE GENOMIC DNA]</scope>
    <source>
        <strain evidence="6 7">208</strain>
    </source>
</reference>
<feature type="domain" description="Pseudouridine synthase RsuA/RluA-like" evidence="5">
    <location>
        <begin position="21"/>
        <end position="167"/>
    </location>
</feature>
<evidence type="ECO:0000259" key="5">
    <source>
        <dbReference type="Pfam" id="PF00849"/>
    </source>
</evidence>
<evidence type="ECO:0000256" key="4">
    <source>
        <dbReference type="RuleBase" id="RU362028"/>
    </source>
</evidence>
<dbReference type="PANTHER" id="PTHR21600">
    <property type="entry name" value="MITOCHONDRIAL RNA PSEUDOURIDINE SYNTHASE"/>
    <property type="match status" value="1"/>
</dbReference>
<dbReference type="NCBIfam" id="NF007543">
    <property type="entry name" value="PRK10158.1"/>
    <property type="match status" value="1"/>
</dbReference>
<keyword evidence="3 4" id="KW-0413">Isomerase</keyword>
<comment type="caution">
    <text evidence="6">The sequence shown here is derived from an EMBL/GenBank/DDBJ whole genome shotgun (WGS) entry which is preliminary data.</text>
</comment>
<dbReference type="NCBIfam" id="TIGR00005">
    <property type="entry name" value="rluA_subfam"/>
    <property type="match status" value="1"/>
</dbReference>
<dbReference type="EC" id="5.4.99.-" evidence="4"/>
<dbReference type="Proteomes" id="UP000615755">
    <property type="component" value="Unassembled WGS sequence"/>
</dbReference>
<comment type="similarity">
    <text evidence="1 4">Belongs to the pseudouridine synthase RluA family.</text>
</comment>
<dbReference type="RefSeq" id="WP_192506615.1">
    <property type="nucleotide sequence ID" value="NZ_AQGV01000012.1"/>
</dbReference>
<dbReference type="PANTHER" id="PTHR21600:SF91">
    <property type="entry name" value="DUAL-SPECIFICITY RNA PSEUDOURIDINE SYNTHASE RLUA"/>
    <property type="match status" value="1"/>
</dbReference>
<evidence type="ECO:0000256" key="2">
    <source>
        <dbReference type="ARBA" id="ARBA00022694"/>
    </source>
</evidence>
<keyword evidence="2" id="KW-0819">tRNA processing</keyword>
<dbReference type="Gene3D" id="3.30.2350.10">
    <property type="entry name" value="Pseudouridine synthase"/>
    <property type="match status" value="1"/>
</dbReference>
<dbReference type="InterPro" id="IPR006225">
    <property type="entry name" value="PsdUridine_synth_RluC/D"/>
</dbReference>